<protein>
    <submittedName>
        <fullName evidence="2">Diguanylate cyclase</fullName>
    </submittedName>
</protein>
<dbReference type="SMART" id="SM00052">
    <property type="entry name" value="EAL"/>
    <property type="match status" value="1"/>
</dbReference>
<evidence type="ECO:0000313" key="3">
    <source>
        <dbReference type="Proteomes" id="UP000234653"/>
    </source>
</evidence>
<keyword evidence="3" id="KW-1185">Reference proteome</keyword>
<dbReference type="PROSITE" id="PS50883">
    <property type="entry name" value="EAL"/>
    <property type="match status" value="1"/>
</dbReference>
<dbReference type="Pfam" id="PF00563">
    <property type="entry name" value="EAL"/>
    <property type="match status" value="1"/>
</dbReference>
<dbReference type="PANTHER" id="PTHR33121">
    <property type="entry name" value="CYCLIC DI-GMP PHOSPHODIESTERASE PDEF"/>
    <property type="match status" value="1"/>
</dbReference>
<evidence type="ECO:0000313" key="2">
    <source>
        <dbReference type="EMBL" id="AUI71710.1"/>
    </source>
</evidence>
<dbReference type="STRING" id="1423720.FC67_GL000841"/>
<dbReference type="Proteomes" id="UP000234653">
    <property type="component" value="Chromosome"/>
</dbReference>
<gene>
    <name evidence="2" type="ORF">LA20249_05730</name>
</gene>
<dbReference type="SUPFAM" id="SSF141868">
    <property type="entry name" value="EAL domain-like"/>
    <property type="match status" value="1"/>
</dbReference>
<dbReference type="KEGG" id="lali:LA20249_05730"/>
<sequence length="227" mass="26354">MYRYFIQPQLDKVNNSLIGYELLMKEKKPEGWRPPLNFSDVPSHLMAKVLIATTKILSLKIGSVSVNINRNQLMDEEVRAAIIEAQQILRPLRLVVELTEDTPNQNWSNEEYISLIKDFIDHGMDFSLDDCGTGTNQMDQIKDMIPLASEIKFAIQNFGEKLRDPDIESKVIFWRDICRKENIRFILEGIEDEKDDKLADNLGIDLRQGYFYGKPRLLKLKADDDKF</sequence>
<dbReference type="EMBL" id="CP018867">
    <property type="protein sequence ID" value="AUI71710.1"/>
    <property type="molecule type" value="Genomic_DNA"/>
</dbReference>
<reference evidence="2 3" key="1">
    <citation type="submission" date="2016-12" db="EMBL/GenBank/DDBJ databases">
        <title>The whole genome sequencing and assembly of Lactobacillus alimentarius DSM 20249T strain.</title>
        <authorList>
            <person name="Lee Y.-J."/>
            <person name="Yi H."/>
            <person name="Bahn Y.-S."/>
            <person name="Kim J.F."/>
            <person name="Lee D.-W."/>
        </authorList>
    </citation>
    <scope>NUCLEOTIDE SEQUENCE [LARGE SCALE GENOMIC DNA]</scope>
    <source>
        <strain evidence="2 3">DSM 20249</strain>
    </source>
</reference>
<dbReference type="AlphaFoldDB" id="A0A2K9HGP2"/>
<dbReference type="GO" id="GO:0071111">
    <property type="term" value="F:cyclic-guanylate-specific phosphodiesterase activity"/>
    <property type="evidence" value="ECO:0007669"/>
    <property type="project" value="InterPro"/>
</dbReference>
<dbReference type="InterPro" id="IPR050706">
    <property type="entry name" value="Cyclic-di-GMP_PDE-like"/>
</dbReference>
<dbReference type="RefSeq" id="WP_057736601.1">
    <property type="nucleotide sequence ID" value="NZ_AZDQ01000003.1"/>
</dbReference>
<organism evidence="2 3">
    <name type="scientific">Companilactobacillus alimentarius DSM 20249</name>
    <dbReference type="NCBI Taxonomy" id="1423720"/>
    <lineage>
        <taxon>Bacteria</taxon>
        <taxon>Bacillati</taxon>
        <taxon>Bacillota</taxon>
        <taxon>Bacilli</taxon>
        <taxon>Lactobacillales</taxon>
        <taxon>Lactobacillaceae</taxon>
        <taxon>Companilactobacillus</taxon>
    </lineage>
</organism>
<dbReference type="InterPro" id="IPR035919">
    <property type="entry name" value="EAL_sf"/>
</dbReference>
<dbReference type="InterPro" id="IPR001633">
    <property type="entry name" value="EAL_dom"/>
</dbReference>
<dbReference type="PANTHER" id="PTHR33121:SF70">
    <property type="entry name" value="SIGNALING PROTEIN YKOW"/>
    <property type="match status" value="1"/>
</dbReference>
<name>A0A2K9HGP2_9LACO</name>
<proteinExistence type="predicted"/>
<feature type="domain" description="EAL" evidence="1">
    <location>
        <begin position="1"/>
        <end position="227"/>
    </location>
</feature>
<evidence type="ECO:0000259" key="1">
    <source>
        <dbReference type="PROSITE" id="PS50883"/>
    </source>
</evidence>
<dbReference type="OrthoDB" id="8731447at2"/>
<dbReference type="Gene3D" id="3.20.20.450">
    <property type="entry name" value="EAL domain"/>
    <property type="match status" value="1"/>
</dbReference>
<accession>A0A2K9HGP2</accession>